<reference evidence="1" key="1">
    <citation type="journal article" date="2020" name="Stud. Mycol.">
        <title>101 Dothideomycetes genomes: a test case for predicting lifestyles and emergence of pathogens.</title>
        <authorList>
            <person name="Haridas S."/>
            <person name="Albert R."/>
            <person name="Binder M."/>
            <person name="Bloem J."/>
            <person name="Labutti K."/>
            <person name="Salamov A."/>
            <person name="Andreopoulos B."/>
            <person name="Baker S."/>
            <person name="Barry K."/>
            <person name="Bills G."/>
            <person name="Bluhm B."/>
            <person name="Cannon C."/>
            <person name="Castanera R."/>
            <person name="Culley D."/>
            <person name="Daum C."/>
            <person name="Ezra D."/>
            <person name="Gonzalez J."/>
            <person name="Henrissat B."/>
            <person name="Kuo A."/>
            <person name="Liang C."/>
            <person name="Lipzen A."/>
            <person name="Lutzoni F."/>
            <person name="Magnuson J."/>
            <person name="Mondo S."/>
            <person name="Nolan M."/>
            <person name="Ohm R."/>
            <person name="Pangilinan J."/>
            <person name="Park H.-J."/>
            <person name="Ramirez L."/>
            <person name="Alfaro M."/>
            <person name="Sun H."/>
            <person name="Tritt A."/>
            <person name="Yoshinaga Y."/>
            <person name="Zwiers L.-H."/>
            <person name="Turgeon B."/>
            <person name="Goodwin S."/>
            <person name="Spatafora J."/>
            <person name="Crous P."/>
            <person name="Grigoriev I."/>
        </authorList>
    </citation>
    <scope>NUCLEOTIDE SEQUENCE</scope>
    <source>
        <strain evidence="1">CBS 175.79</strain>
    </source>
</reference>
<dbReference type="RefSeq" id="XP_033383185.1">
    <property type="nucleotide sequence ID" value="XM_033528335.1"/>
</dbReference>
<protein>
    <submittedName>
        <fullName evidence="1">Class I glutamine amidotransferase-like protein</fullName>
    </submittedName>
</protein>
<dbReference type="EMBL" id="ML978070">
    <property type="protein sequence ID" value="KAF2014846.1"/>
    <property type="molecule type" value="Genomic_DNA"/>
</dbReference>
<name>A0A6A5XPK7_9PLEO</name>
<dbReference type="InterPro" id="IPR029062">
    <property type="entry name" value="Class_I_gatase-like"/>
</dbReference>
<dbReference type="PANTHER" id="PTHR42695:SF6">
    <property type="entry name" value="GLUTAMINE AMIDOTRANSFERASE DOMAIN-CONTAINING PROTEIN"/>
    <property type="match status" value="1"/>
</dbReference>
<keyword evidence="1" id="KW-0808">Transferase</keyword>
<dbReference type="InterPro" id="IPR044992">
    <property type="entry name" value="ChyE-like"/>
</dbReference>
<dbReference type="Proteomes" id="UP000799778">
    <property type="component" value="Unassembled WGS sequence"/>
</dbReference>
<dbReference type="OrthoDB" id="1669814at2759"/>
<dbReference type="GeneID" id="54285732"/>
<sequence length="291" mass="32424">MARQVLHIAMLNADVPVPNVQPRWPSYGSIFANLLTKAANRIAPSIRIESTEYNVHLDEYPPSLSNVDLLIITGAAASAYDNLDWIRKLDGYVRDVYANHPHVKIFGSCFGHQLIGQSLLKEFRIYAEKDPNGHEVGVQAITLSDDFRSSFQNAPRSDNLQNPLAVPEVVRLQFIHGDHVKIPHVDALPPRWVNLGSTDHCAVQGLYEPGRVFTLQGHFEFDRFVNTEVLKYFATQGWPVAKKEYLEAVDADDDSELVAEMVVCFLLELSSSQGNESFTKAGGLLTPPLIS</sequence>
<dbReference type="CDD" id="cd01741">
    <property type="entry name" value="GATase1_1"/>
    <property type="match status" value="1"/>
</dbReference>
<organism evidence="1 2">
    <name type="scientific">Aaosphaeria arxii CBS 175.79</name>
    <dbReference type="NCBI Taxonomy" id="1450172"/>
    <lineage>
        <taxon>Eukaryota</taxon>
        <taxon>Fungi</taxon>
        <taxon>Dikarya</taxon>
        <taxon>Ascomycota</taxon>
        <taxon>Pezizomycotina</taxon>
        <taxon>Dothideomycetes</taxon>
        <taxon>Pleosporomycetidae</taxon>
        <taxon>Pleosporales</taxon>
        <taxon>Pleosporales incertae sedis</taxon>
        <taxon>Aaosphaeria</taxon>
    </lineage>
</organism>
<dbReference type="GO" id="GO:0005829">
    <property type="term" value="C:cytosol"/>
    <property type="evidence" value="ECO:0007669"/>
    <property type="project" value="TreeGrafter"/>
</dbReference>
<evidence type="ECO:0000313" key="1">
    <source>
        <dbReference type="EMBL" id="KAF2014846.1"/>
    </source>
</evidence>
<proteinExistence type="predicted"/>
<dbReference type="SUPFAM" id="SSF52317">
    <property type="entry name" value="Class I glutamine amidotransferase-like"/>
    <property type="match status" value="1"/>
</dbReference>
<dbReference type="PANTHER" id="PTHR42695">
    <property type="entry name" value="GLUTAMINE AMIDOTRANSFERASE YLR126C-RELATED"/>
    <property type="match status" value="1"/>
</dbReference>
<dbReference type="Gene3D" id="3.40.50.880">
    <property type="match status" value="1"/>
</dbReference>
<dbReference type="AlphaFoldDB" id="A0A6A5XPK7"/>
<keyword evidence="1" id="KW-0315">Glutamine amidotransferase</keyword>
<dbReference type="GO" id="GO:0005634">
    <property type="term" value="C:nucleus"/>
    <property type="evidence" value="ECO:0007669"/>
    <property type="project" value="TreeGrafter"/>
</dbReference>
<accession>A0A6A5XPK7</accession>
<evidence type="ECO:0000313" key="2">
    <source>
        <dbReference type="Proteomes" id="UP000799778"/>
    </source>
</evidence>
<gene>
    <name evidence="1" type="ORF">BU24DRAFT_423756</name>
</gene>
<keyword evidence="2" id="KW-1185">Reference proteome</keyword>
<dbReference type="GO" id="GO:0016740">
    <property type="term" value="F:transferase activity"/>
    <property type="evidence" value="ECO:0007669"/>
    <property type="project" value="UniProtKB-KW"/>
</dbReference>